<evidence type="ECO:0000313" key="8">
    <source>
        <dbReference type="Proteomes" id="UP000603453"/>
    </source>
</evidence>
<reference evidence="7" key="1">
    <citation type="submission" date="2020-12" db="EMBL/GenBank/DDBJ databases">
        <title>Metabolic potential, ecology and presence of endohyphal bacteria is reflected in genomic diversity of Mucoromycotina.</title>
        <authorList>
            <person name="Muszewska A."/>
            <person name="Okrasinska A."/>
            <person name="Steczkiewicz K."/>
            <person name="Drgas O."/>
            <person name="Orlowska M."/>
            <person name="Perlinska-Lenart U."/>
            <person name="Aleksandrzak-Piekarczyk T."/>
            <person name="Szatraj K."/>
            <person name="Zielenkiewicz U."/>
            <person name="Pilsyk S."/>
            <person name="Malc E."/>
            <person name="Mieczkowski P."/>
            <person name="Kruszewska J.S."/>
            <person name="Biernat P."/>
            <person name="Pawlowska J."/>
        </authorList>
    </citation>
    <scope>NUCLEOTIDE SEQUENCE</scope>
    <source>
        <strain evidence="7">WA0000017839</strain>
    </source>
</reference>
<dbReference type="PANTHER" id="PTHR10652:SF0">
    <property type="entry name" value="ADENYLYL CYCLASE-ASSOCIATED PROTEIN"/>
    <property type="match status" value="1"/>
</dbReference>
<dbReference type="Gene3D" id="1.25.40.330">
    <property type="entry name" value="Adenylate cyclase-associated CAP, N-terminal domain"/>
    <property type="match status" value="1"/>
</dbReference>
<evidence type="ECO:0000256" key="5">
    <source>
        <dbReference type="SAM" id="MobiDB-lite"/>
    </source>
</evidence>
<sequence length="508" mass="54435">MSEFHSLANLIKRLEVATTRLEDLAMSSSSASAVAASSTCPSPPKSVTSSSLETPAIVEKHDAAVNEHLEKFYALSQELGEPITSQALLVKQAVQAERDIVYISTLAQKPDMGSATFMKLLEPIQKALAGIVEIKDANRPNPFFNNLSVVAEGIPALGWFTCEPTPVPFIRDMKDSAQFYGNRVVKEWKEKEPKHVEWSRAFSAFIESLAVFVKENYPTGLTWNAQGEKPESFIGKSPSSGASASGAPSAPPAPGAGGPPPPPPPPPPPMVMDDLKPAQQASGASAVFAEINKGTSVTANLRKVDKSEMTHKNPTLRAGSIVAAAPGSPKRQGPPTPNKPDKYTLKKAAKTSLEANKWVVENHEGNHNVVIEETAINQAVYIYNCKNSTIRIKGKVNAVTMDSCIKCGIAVDSTVSTVDIVNSKSFALQVFKVVPTIAVDKCDSGEIYLSKECLGVEILSAKSTSLNVLMPEDVEAEDSEYKEVPVPEQFKTTIVNGKLVTITVEHAG</sequence>
<organism evidence="7 8">
    <name type="scientific">Mucor saturninus</name>
    <dbReference type="NCBI Taxonomy" id="64648"/>
    <lineage>
        <taxon>Eukaryota</taxon>
        <taxon>Fungi</taxon>
        <taxon>Fungi incertae sedis</taxon>
        <taxon>Mucoromycota</taxon>
        <taxon>Mucoromycotina</taxon>
        <taxon>Mucoromycetes</taxon>
        <taxon>Mucorales</taxon>
        <taxon>Mucorineae</taxon>
        <taxon>Mucoraceae</taxon>
        <taxon>Mucor</taxon>
    </lineage>
</organism>
<dbReference type="PANTHER" id="PTHR10652">
    <property type="entry name" value="ADENYLYL CYCLASE-ASSOCIATED PROTEIN"/>
    <property type="match status" value="1"/>
</dbReference>
<evidence type="ECO:0000256" key="3">
    <source>
        <dbReference type="ARBA" id="ARBA00072052"/>
    </source>
</evidence>
<dbReference type="GO" id="GO:0007015">
    <property type="term" value="P:actin filament organization"/>
    <property type="evidence" value="ECO:0007669"/>
    <property type="project" value="TreeGrafter"/>
</dbReference>
<feature type="compositionally biased region" description="Low complexity" evidence="5">
    <location>
        <begin position="237"/>
        <end position="248"/>
    </location>
</feature>
<dbReference type="AlphaFoldDB" id="A0A8H7V7L9"/>
<comment type="similarity">
    <text evidence="1 4">Belongs to the CAP family.</text>
</comment>
<dbReference type="Pfam" id="PF01213">
    <property type="entry name" value="CAP_N-CM"/>
    <property type="match status" value="1"/>
</dbReference>
<feature type="region of interest" description="Disordered" evidence="5">
    <location>
        <begin position="302"/>
        <end position="342"/>
    </location>
</feature>
<dbReference type="PROSITE" id="PS01088">
    <property type="entry name" value="CAP_1"/>
    <property type="match status" value="1"/>
</dbReference>
<dbReference type="OrthoDB" id="77251at2759"/>
<dbReference type="InterPro" id="IPR013992">
    <property type="entry name" value="Adenylate_cyclase-assoc_CAP_N"/>
</dbReference>
<dbReference type="InterPro" id="IPR036223">
    <property type="entry name" value="CAP_C_sf"/>
</dbReference>
<dbReference type="InterPro" id="IPR001837">
    <property type="entry name" value="Adenylate_cyclase-assoc_CAP"/>
</dbReference>
<dbReference type="InterPro" id="IPR018106">
    <property type="entry name" value="CAP_CS_N"/>
</dbReference>
<protein>
    <recommendedName>
        <fullName evidence="3 4">Adenylyl cyclase-associated protein</fullName>
    </recommendedName>
</protein>
<feature type="region of interest" description="Disordered" evidence="5">
    <location>
        <begin position="224"/>
        <end position="283"/>
    </location>
</feature>
<dbReference type="InterPro" id="IPR016098">
    <property type="entry name" value="CAP/MinC_C"/>
</dbReference>
<feature type="compositionally biased region" description="Pro residues" evidence="5">
    <location>
        <begin position="249"/>
        <end position="270"/>
    </location>
</feature>
<dbReference type="InterPro" id="IPR013912">
    <property type="entry name" value="Adenylate_cyclase-assoc_CAP_C"/>
</dbReference>
<dbReference type="Pfam" id="PF21938">
    <property type="entry name" value="CAP_N"/>
    <property type="match status" value="1"/>
</dbReference>
<dbReference type="InterPro" id="IPR017901">
    <property type="entry name" value="C-CAP_CF_C-like"/>
</dbReference>
<evidence type="ECO:0000259" key="6">
    <source>
        <dbReference type="PROSITE" id="PS51329"/>
    </source>
</evidence>
<dbReference type="Proteomes" id="UP000603453">
    <property type="component" value="Unassembled WGS sequence"/>
</dbReference>
<dbReference type="PROSITE" id="PS51329">
    <property type="entry name" value="C_CAP_COFACTOR_C"/>
    <property type="match status" value="1"/>
</dbReference>
<gene>
    <name evidence="7" type="ORF">INT47_003200</name>
</gene>
<dbReference type="GO" id="GO:0008179">
    <property type="term" value="F:adenylate cyclase binding"/>
    <property type="evidence" value="ECO:0007669"/>
    <property type="project" value="TreeGrafter"/>
</dbReference>
<dbReference type="InterPro" id="IPR006599">
    <property type="entry name" value="CARP_motif"/>
</dbReference>
<evidence type="ECO:0000256" key="2">
    <source>
        <dbReference type="ARBA" id="ARBA00054756"/>
    </source>
</evidence>
<comment type="function">
    <text evidence="2">The N-terminal domain binds to adenylyl cyclase, thereby enabling adenylyl cyclase to be activated by upstream regulatory signals, such as Ras. The C-terminal domain is required for normal cellular morphology and growth control.</text>
</comment>
<dbReference type="Gene3D" id="2.160.20.70">
    <property type="match status" value="1"/>
</dbReference>
<accession>A0A8H7V7L9</accession>
<dbReference type="Pfam" id="PF08603">
    <property type="entry name" value="CAP_C"/>
    <property type="match status" value="1"/>
</dbReference>
<feature type="compositionally biased region" description="Basic and acidic residues" evidence="5">
    <location>
        <begin position="302"/>
        <end position="311"/>
    </location>
</feature>
<dbReference type="GO" id="GO:0003779">
    <property type="term" value="F:actin binding"/>
    <property type="evidence" value="ECO:0007669"/>
    <property type="project" value="InterPro"/>
</dbReference>
<dbReference type="InterPro" id="IPR053950">
    <property type="entry name" value="CAP_N"/>
</dbReference>
<dbReference type="GO" id="GO:0019933">
    <property type="term" value="P:cAMP-mediated signaling"/>
    <property type="evidence" value="ECO:0007669"/>
    <property type="project" value="TreeGrafter"/>
</dbReference>
<comment type="caution">
    <text evidence="7">The sequence shown here is derived from an EMBL/GenBank/DDBJ whole genome shotgun (WGS) entry which is preliminary data.</text>
</comment>
<dbReference type="SUPFAM" id="SSF69340">
    <property type="entry name" value="C-terminal domain of adenylylcyclase associated protein"/>
    <property type="match status" value="1"/>
</dbReference>
<name>A0A8H7V7L9_9FUNG</name>
<evidence type="ECO:0000313" key="7">
    <source>
        <dbReference type="EMBL" id="KAG2210215.1"/>
    </source>
</evidence>
<dbReference type="GO" id="GO:0005737">
    <property type="term" value="C:cytoplasm"/>
    <property type="evidence" value="ECO:0007669"/>
    <property type="project" value="TreeGrafter"/>
</dbReference>
<dbReference type="EMBL" id="JAEPRD010000012">
    <property type="protein sequence ID" value="KAG2210215.1"/>
    <property type="molecule type" value="Genomic_DNA"/>
</dbReference>
<dbReference type="FunFam" id="1.25.40.330:FF:000001">
    <property type="entry name" value="Adenylyl cyclase-associated protein"/>
    <property type="match status" value="1"/>
</dbReference>
<proteinExistence type="inferred from homology"/>
<evidence type="ECO:0000256" key="4">
    <source>
        <dbReference type="RuleBase" id="RU000647"/>
    </source>
</evidence>
<dbReference type="SMART" id="SM00673">
    <property type="entry name" value="CARP"/>
    <property type="match status" value="2"/>
</dbReference>
<feature type="domain" description="C-CAP/cofactor C-like" evidence="6">
    <location>
        <begin position="346"/>
        <end position="486"/>
    </location>
</feature>
<dbReference type="SUPFAM" id="SSF101278">
    <property type="entry name" value="N-terminal domain of adenylylcyclase associated protein, CAP"/>
    <property type="match status" value="1"/>
</dbReference>
<dbReference type="InterPro" id="IPR036222">
    <property type="entry name" value="CAP_N_sf"/>
</dbReference>
<keyword evidence="8" id="KW-1185">Reference proteome</keyword>
<evidence type="ECO:0000256" key="1">
    <source>
        <dbReference type="ARBA" id="ARBA00007659"/>
    </source>
</evidence>